<keyword evidence="3" id="KW-1185">Reference proteome</keyword>
<dbReference type="EMBL" id="JAUTBK010000002">
    <property type="protein sequence ID" value="MDQ1210192.1"/>
    <property type="molecule type" value="Genomic_DNA"/>
</dbReference>
<evidence type="ECO:0000313" key="3">
    <source>
        <dbReference type="Proteomes" id="UP001233360"/>
    </source>
</evidence>
<feature type="signal peptide" evidence="1">
    <location>
        <begin position="1"/>
        <end position="21"/>
    </location>
</feature>
<reference evidence="2 3" key="1">
    <citation type="submission" date="2023-07" db="EMBL/GenBank/DDBJ databases">
        <title>Functional and genomic diversity of the sorghum phyllosphere microbiome.</title>
        <authorList>
            <person name="Shade A."/>
        </authorList>
    </citation>
    <scope>NUCLEOTIDE SEQUENCE [LARGE SCALE GENOMIC DNA]</scope>
    <source>
        <strain evidence="2 3">SORGH_AS_0887</strain>
    </source>
</reference>
<organism evidence="2 3">
    <name type="scientific">Acinetobacter baylyi</name>
    <dbReference type="NCBI Taxonomy" id="202950"/>
    <lineage>
        <taxon>Bacteria</taxon>
        <taxon>Pseudomonadati</taxon>
        <taxon>Pseudomonadota</taxon>
        <taxon>Gammaproteobacteria</taxon>
        <taxon>Moraxellales</taxon>
        <taxon>Moraxellaceae</taxon>
        <taxon>Acinetobacter</taxon>
    </lineage>
</organism>
<dbReference type="NCBIfam" id="TIGR04214">
    <property type="entry name" value="CSLREA_Nterm"/>
    <property type="match status" value="1"/>
</dbReference>
<comment type="caution">
    <text evidence="2">The sequence shown here is derived from an EMBL/GenBank/DDBJ whole genome shotgun (WGS) entry which is preliminary data.</text>
</comment>
<name>A0ABU0V074_ACIBI</name>
<dbReference type="InterPro" id="IPR026457">
    <property type="entry name" value="CSLREA_Nterm"/>
</dbReference>
<proteinExistence type="predicted"/>
<dbReference type="SUPFAM" id="SSF51126">
    <property type="entry name" value="Pectin lyase-like"/>
    <property type="match status" value="1"/>
</dbReference>
<sequence length="806" mass="87217">MQNYKKGLLTAMVLSAMSLMAAEDKPIIYVNTFDDIDDNNSSKCSLRLALKTAAANKAYGGCNVGNTRPSSADTIQLEAGTYNLNSELVPTSEVVINGKEPTDPSQKNVITNQYPALTTLQTKISGQGKVRLFNTTDAKDTKVALTLNNIELIQGKSNDRGGALYLGGTTTLNRVNVLNSSAASGGAIYLENGTNILNISNSLIQGNTASSGAVLDMACRDALSFNTRTINFNQNSIVENGSNTNNTVLVFCGAPTATLTANTIAKNTANTGSGSILKFNNDQTTNSLAQTSSLTLDSNTIVENTAYSTFLYDQIGTKKLILNALFGNTGKSCRFASGDVAQQTSTGLSLSYNALVLSGAKDGQCDVSNEVLKTEHNTVDVSNISFSNLLEYVAASANTNFLPVYFPKNNQTLTDLVNVGTSVCNGQSDQRGIMRITDGTLLLNPTENNSCDIGSIELLKLTANDYKDQYLLTNSSLVDLFNNSNNSGYENQRDFYKGLINDSATDPKSLPAYNEQYQKYNDLVINTKANLKYRAIYVDPFTNSIADEDSNHKILPLNTDNYKVSVERYGIGTLSSSGSSATVTKLRDDENLLCEWNPTLKRVIISRKDDQITQSEEYNICKYTLTSKLNQSSTSSGLLFAQFKNIAPIATNDEYTIQYGSDQKLTVNLLANDSDDGDGPTSTLVNNPNKPKFYRNFEDVELPIRLTNVPSGITVTADRSGTCPGDDIANICYGGNLYIQVKNNFNPFNYQFSYVIYDAEGLKSNEATVKLINTATTTNDSRGGGGSFGILSLIGLMGLVGYRRFK</sequence>
<feature type="chain" id="PRO_5046628299" evidence="1">
    <location>
        <begin position="22"/>
        <end position="806"/>
    </location>
</feature>
<accession>A0ABU0V074</accession>
<evidence type="ECO:0000313" key="2">
    <source>
        <dbReference type="EMBL" id="MDQ1210192.1"/>
    </source>
</evidence>
<protein>
    <submittedName>
        <fullName evidence="2">CSLREA domain-containing protein</fullName>
    </submittedName>
</protein>
<dbReference type="Proteomes" id="UP001233360">
    <property type="component" value="Unassembled WGS sequence"/>
</dbReference>
<dbReference type="InterPro" id="IPR011050">
    <property type="entry name" value="Pectin_lyase_fold/virulence"/>
</dbReference>
<gene>
    <name evidence="2" type="ORF">QE380_003115</name>
</gene>
<keyword evidence="1" id="KW-0732">Signal</keyword>
<evidence type="ECO:0000256" key="1">
    <source>
        <dbReference type="SAM" id="SignalP"/>
    </source>
</evidence>
<dbReference type="RefSeq" id="WP_307004768.1">
    <property type="nucleotide sequence ID" value="NZ_JAUTBK010000002.1"/>
</dbReference>